<sequence length="192" mass="21851">MQRTYYLIALTFITVMSTQAQEQTNQQLPYYQIPTAPEKYTAGTVAARTIDALGFRYYWATEGLTEKDLMYKPNKEGRSTEETVDHILGLSKMILKATSLKADDTNTEELTFEQKRKLTLENFKKASTIFKSATNLEEHELVFNEKFKLPFWNAINGPIADAIWHSGQIVVMRRSSGNPMPKGVNVLMGTKN</sequence>
<evidence type="ECO:0000313" key="2">
    <source>
        <dbReference type="EMBL" id="SFW15179.1"/>
    </source>
</evidence>
<proteinExistence type="predicted"/>
<dbReference type="OrthoDB" id="837585at2"/>
<name>A0A1K1LWE7_9FLAO</name>
<dbReference type="AlphaFoldDB" id="A0A1K1LWE7"/>
<keyword evidence="1" id="KW-0732">Signal</keyword>
<dbReference type="RefSeq" id="WP_084639060.1">
    <property type="nucleotide sequence ID" value="NZ_FPIY01000001.1"/>
</dbReference>
<accession>A0A1K1LWE7</accession>
<feature type="signal peptide" evidence="1">
    <location>
        <begin position="1"/>
        <end position="22"/>
    </location>
</feature>
<evidence type="ECO:0000313" key="3">
    <source>
        <dbReference type="Proteomes" id="UP000183257"/>
    </source>
</evidence>
<dbReference type="Proteomes" id="UP000183257">
    <property type="component" value="Unassembled WGS sequence"/>
</dbReference>
<feature type="chain" id="PRO_5013040819" description="DinB superfamily protein" evidence="1">
    <location>
        <begin position="23"/>
        <end position="192"/>
    </location>
</feature>
<dbReference type="EMBL" id="FPIY01000001">
    <property type="protein sequence ID" value="SFW15179.1"/>
    <property type="molecule type" value="Genomic_DNA"/>
</dbReference>
<protein>
    <recommendedName>
        <fullName evidence="4">DinB superfamily protein</fullName>
    </recommendedName>
</protein>
<reference evidence="3" key="1">
    <citation type="submission" date="2016-11" db="EMBL/GenBank/DDBJ databases">
        <authorList>
            <person name="Varghese N."/>
            <person name="Submissions S."/>
        </authorList>
    </citation>
    <scope>NUCLEOTIDE SEQUENCE [LARGE SCALE GENOMIC DNA]</scope>
    <source>
        <strain evidence="3">DSM 24786</strain>
    </source>
</reference>
<keyword evidence="3" id="KW-1185">Reference proteome</keyword>
<dbReference type="STRING" id="76595.SAMN05660313_00137"/>
<evidence type="ECO:0008006" key="4">
    <source>
        <dbReference type="Google" id="ProtNLM"/>
    </source>
</evidence>
<dbReference type="InterPro" id="IPR034660">
    <property type="entry name" value="DinB/YfiT-like"/>
</dbReference>
<dbReference type="SUPFAM" id="SSF109854">
    <property type="entry name" value="DinB/YfiT-like putative metalloenzymes"/>
    <property type="match status" value="1"/>
</dbReference>
<evidence type="ECO:0000256" key="1">
    <source>
        <dbReference type="SAM" id="SignalP"/>
    </source>
</evidence>
<organism evidence="2 3">
    <name type="scientific">Cellulophaga fucicola</name>
    <dbReference type="NCBI Taxonomy" id="76595"/>
    <lineage>
        <taxon>Bacteria</taxon>
        <taxon>Pseudomonadati</taxon>
        <taxon>Bacteroidota</taxon>
        <taxon>Flavobacteriia</taxon>
        <taxon>Flavobacteriales</taxon>
        <taxon>Flavobacteriaceae</taxon>
        <taxon>Cellulophaga</taxon>
    </lineage>
</organism>
<dbReference type="Gene3D" id="1.20.120.450">
    <property type="entry name" value="dinb family like domain"/>
    <property type="match status" value="1"/>
</dbReference>
<gene>
    <name evidence="2" type="ORF">SAMN05660313_00137</name>
</gene>